<protein>
    <recommendedName>
        <fullName evidence="4">4-alpha-glucanotransferase</fullName>
        <ecNumber evidence="4">2.4.1.25</ecNumber>
    </recommendedName>
    <alternativeName>
        <fullName evidence="9">Amylomaltase</fullName>
    </alternativeName>
    <alternativeName>
        <fullName evidence="10">Disproportionating enzyme</fullName>
    </alternativeName>
</protein>
<dbReference type="eggNOG" id="ENOG502QR3V">
    <property type="taxonomic scope" value="Eukaryota"/>
</dbReference>
<feature type="domain" description="CBM20" evidence="11">
    <location>
        <begin position="107"/>
        <end position="224"/>
    </location>
</feature>
<evidence type="ECO:0000256" key="5">
    <source>
        <dbReference type="ARBA" id="ARBA00022490"/>
    </source>
</evidence>
<dbReference type="SUPFAM" id="SSF49452">
    <property type="entry name" value="Starch-binding domain-like"/>
    <property type="match status" value="2"/>
</dbReference>
<dbReference type="PROSITE" id="PS51166">
    <property type="entry name" value="CBM20"/>
    <property type="match status" value="2"/>
</dbReference>
<dbReference type="Gene3D" id="2.60.40.10">
    <property type="entry name" value="Immunoglobulins"/>
    <property type="match status" value="2"/>
</dbReference>
<keyword evidence="8" id="KW-0119">Carbohydrate metabolism</keyword>
<comment type="similarity">
    <text evidence="3">Belongs to the disproportionating enzyme family.</text>
</comment>
<evidence type="ECO:0000256" key="10">
    <source>
        <dbReference type="ARBA" id="ARBA00031501"/>
    </source>
</evidence>
<dbReference type="PANTHER" id="PTHR32518">
    <property type="match status" value="1"/>
</dbReference>
<dbReference type="RefSeq" id="XP_001303425.1">
    <property type="nucleotide sequence ID" value="XM_001303424.1"/>
</dbReference>
<evidence type="ECO:0000259" key="11">
    <source>
        <dbReference type="PROSITE" id="PS51166"/>
    </source>
</evidence>
<comment type="subcellular location">
    <subcellularLocation>
        <location evidence="2">Cytoplasm</location>
    </subcellularLocation>
</comment>
<name>A2FX82_TRIV3</name>
<evidence type="ECO:0000313" key="13">
    <source>
        <dbReference type="Proteomes" id="UP000001542"/>
    </source>
</evidence>
<evidence type="ECO:0000256" key="6">
    <source>
        <dbReference type="ARBA" id="ARBA00022676"/>
    </source>
</evidence>
<dbReference type="Gene3D" id="3.20.20.80">
    <property type="entry name" value="Glycosidases"/>
    <property type="match status" value="1"/>
</dbReference>
<dbReference type="Pfam" id="PF00686">
    <property type="entry name" value="CBM_20"/>
    <property type="match status" value="2"/>
</dbReference>
<dbReference type="VEuPathDB" id="TrichDB:TVAGG3_0001810"/>
<dbReference type="EMBL" id="DS114103">
    <property type="protein sequence ID" value="EAX90495.1"/>
    <property type="molecule type" value="Genomic_DNA"/>
</dbReference>
<feature type="domain" description="CBM20" evidence="11">
    <location>
        <begin position="254"/>
        <end position="370"/>
    </location>
</feature>
<reference evidence="12" key="2">
    <citation type="journal article" date="2007" name="Science">
        <title>Draft genome sequence of the sexually transmitted pathogen Trichomonas vaginalis.</title>
        <authorList>
            <person name="Carlton J.M."/>
            <person name="Hirt R.P."/>
            <person name="Silva J.C."/>
            <person name="Delcher A.L."/>
            <person name="Schatz M."/>
            <person name="Zhao Q."/>
            <person name="Wortman J.R."/>
            <person name="Bidwell S.L."/>
            <person name="Alsmark U.C.M."/>
            <person name="Besteiro S."/>
            <person name="Sicheritz-Ponten T."/>
            <person name="Noel C.J."/>
            <person name="Dacks J.B."/>
            <person name="Foster P.G."/>
            <person name="Simillion C."/>
            <person name="Van de Peer Y."/>
            <person name="Miranda-Saavedra D."/>
            <person name="Barton G.J."/>
            <person name="Westrop G.D."/>
            <person name="Mueller S."/>
            <person name="Dessi D."/>
            <person name="Fiori P.L."/>
            <person name="Ren Q."/>
            <person name="Paulsen I."/>
            <person name="Zhang H."/>
            <person name="Bastida-Corcuera F.D."/>
            <person name="Simoes-Barbosa A."/>
            <person name="Brown M.T."/>
            <person name="Hayes R.D."/>
            <person name="Mukherjee M."/>
            <person name="Okumura C.Y."/>
            <person name="Schneider R."/>
            <person name="Smith A.J."/>
            <person name="Vanacova S."/>
            <person name="Villalvazo M."/>
            <person name="Haas B.J."/>
            <person name="Pertea M."/>
            <person name="Feldblyum T.V."/>
            <person name="Utterback T.R."/>
            <person name="Shu C.L."/>
            <person name="Osoegawa K."/>
            <person name="de Jong P.J."/>
            <person name="Hrdy I."/>
            <person name="Horvathova L."/>
            <person name="Zubacova Z."/>
            <person name="Dolezal P."/>
            <person name="Malik S.B."/>
            <person name="Logsdon J.M. Jr."/>
            <person name="Henze K."/>
            <person name="Gupta A."/>
            <person name="Wang C.C."/>
            <person name="Dunne R.L."/>
            <person name="Upcroft J.A."/>
            <person name="Upcroft P."/>
            <person name="White O."/>
            <person name="Salzberg S.L."/>
            <person name="Tang P."/>
            <person name="Chiu C.-H."/>
            <person name="Lee Y.-S."/>
            <person name="Embley T.M."/>
            <person name="Coombs G.H."/>
            <person name="Mottram J.C."/>
            <person name="Tachezy J."/>
            <person name="Fraser-Liggett C.M."/>
            <person name="Johnson P.J."/>
        </authorList>
    </citation>
    <scope>NUCLEOTIDE SEQUENCE [LARGE SCALE GENOMIC DNA]</scope>
    <source>
        <strain evidence="12">G3</strain>
    </source>
</reference>
<evidence type="ECO:0000256" key="7">
    <source>
        <dbReference type="ARBA" id="ARBA00022679"/>
    </source>
</evidence>
<dbReference type="KEGG" id="tva:4748181"/>
<dbReference type="STRING" id="5722.A2FX82"/>
<keyword evidence="6" id="KW-0328">Glycosyltransferase</keyword>
<keyword evidence="7" id="KW-0808">Transferase</keyword>
<keyword evidence="5" id="KW-0963">Cytoplasm</keyword>
<dbReference type="Pfam" id="PF02446">
    <property type="entry name" value="Glyco_hydro_77"/>
    <property type="match status" value="1"/>
</dbReference>
<dbReference type="GO" id="GO:0005975">
    <property type="term" value="P:carbohydrate metabolic process"/>
    <property type="evidence" value="ECO:0007669"/>
    <property type="project" value="InterPro"/>
</dbReference>
<dbReference type="GO" id="GO:2001070">
    <property type="term" value="F:starch binding"/>
    <property type="evidence" value="ECO:0007669"/>
    <property type="project" value="InterPro"/>
</dbReference>
<evidence type="ECO:0000256" key="2">
    <source>
        <dbReference type="ARBA" id="ARBA00004496"/>
    </source>
</evidence>
<dbReference type="GO" id="GO:0005737">
    <property type="term" value="C:cytoplasm"/>
    <property type="evidence" value="ECO:0007669"/>
    <property type="project" value="UniProtKB-SubCell"/>
</dbReference>
<dbReference type="InterPro" id="IPR013784">
    <property type="entry name" value="Carb-bd-like_fold"/>
</dbReference>
<keyword evidence="13" id="KW-1185">Reference proteome</keyword>
<accession>A2FX82</accession>
<dbReference type="InterPro" id="IPR017853">
    <property type="entry name" value="GH"/>
</dbReference>
<evidence type="ECO:0000256" key="1">
    <source>
        <dbReference type="ARBA" id="ARBA00000439"/>
    </source>
</evidence>
<gene>
    <name evidence="12" type="ORF">TVAG_360420</name>
</gene>
<dbReference type="SMART" id="SM01065">
    <property type="entry name" value="CBM_2"/>
    <property type="match status" value="2"/>
</dbReference>
<dbReference type="PANTHER" id="PTHR32518:SF3">
    <property type="entry name" value="4-ALPHA-GLUCANOTRANSFERASE"/>
    <property type="match status" value="1"/>
</dbReference>
<dbReference type="InterPro" id="IPR003385">
    <property type="entry name" value="Glyco_hydro_77"/>
</dbReference>
<dbReference type="InParanoid" id="A2FX82"/>
<dbReference type="InterPro" id="IPR002044">
    <property type="entry name" value="CBM20"/>
</dbReference>
<reference evidence="12" key="1">
    <citation type="submission" date="2006-10" db="EMBL/GenBank/DDBJ databases">
        <authorList>
            <person name="Amadeo P."/>
            <person name="Zhao Q."/>
            <person name="Wortman J."/>
            <person name="Fraser-Liggett C."/>
            <person name="Carlton J."/>
        </authorList>
    </citation>
    <scope>NUCLEOTIDE SEQUENCE</scope>
    <source>
        <strain evidence="12">G3</strain>
    </source>
</reference>
<dbReference type="Proteomes" id="UP000001542">
    <property type="component" value="Unassembled WGS sequence"/>
</dbReference>
<dbReference type="OrthoDB" id="6123450at2759"/>
<evidence type="ECO:0000256" key="4">
    <source>
        <dbReference type="ARBA" id="ARBA00012560"/>
    </source>
</evidence>
<dbReference type="VEuPathDB" id="TrichDB:TVAG_360420"/>
<sequence length="984" mass="111603">MESAVVTLRFIFKSDYYNGPVTASVRWMNYDNNVQTPQLNYEINLKQLSNIEFINDLTITVPPNSRIYFQFVEKTPFETKFYPISSYPVKTSFQNPIEILETEPSRTPNQSRTVLRFKMNYYTYFGQNLYIIGSTRSLGFWDPKNALPLSHSGSIGSSNIGPNGLFSDRRYNWQGDLVVDCLPPSLTYKYICYDGTSFVEEPEYRTITLGGAGGIIELNDVWRLKTISSPLYSTTFFADTIFKPSVINDGRITTSQNENIKCFFRANVAGLGRDRKLRIVGSIPELGEWNETRGLDLASRVRPLPDNWPVTESLGWSIEVEIPASRFPFEYKYIAPSAANTGSALWEIGENHTASVSSGVKSATFDNWHINFPDLTFHGSSIFFSFKSIRCQSPVCSFNVFAQIGQWASRCGFSHIQVADIFDTRAMSGQMEKLPVSGFALNPLLLSLAEYGFVPGSDDPNVLYVEKINFLENRVFPAKISEMEANVDKFIEDNLFWLEDYAKLCESARRCGSAAKAANIQNSDPKFRKIVRFIQYLCYEQIKNAVKFCRELHIAVGLDLPFALSEFSAEARYRQYLFLRDCKLGTPPSQNSPVGSVLPAFPYNFKNVGCHDWITNRLDFFGRLFPAIRLESTVNFFRQWIIPTDRCVRAVFGRYEPSVSISCAELETWGLWDVERYSKAYIHSDVLENLFGDDARAIEENFLYRLPDGSLAFKQEFSSERLLVDSQINGYALELRNRHLKNLLRLQGEVLLIRIGDGDFMPRPALNIAPDEKGGASISFSALPPYEQNALLRLLNESTQNKQRPLWASSGRSILSRMMSQQHCLVFSDAAGVHGEICDDVIQKLNIVPLRVQTEGKCGNTFDDVRSYPFFSVAAPARNSDPPLSQMWDNGRIECRRLWEEELWESGQAPVSFGPNVASTIMRQHCWSASMLTMFPIDCLPGSTVHIVRSKLSEYGALDVAAFVNDQKAEKDIKEILEQTKRIN</sequence>
<dbReference type="EC" id="2.4.1.25" evidence="4"/>
<comment type="catalytic activity">
    <reaction evidence="1">
        <text>Transfers a segment of a (1-&gt;4)-alpha-D-glucan to a new position in an acceptor, which may be glucose or a (1-&gt;4)-alpha-D-glucan.</text>
        <dbReference type="EC" id="2.4.1.25"/>
    </reaction>
</comment>
<evidence type="ECO:0000256" key="8">
    <source>
        <dbReference type="ARBA" id="ARBA00023277"/>
    </source>
</evidence>
<dbReference type="InterPro" id="IPR013783">
    <property type="entry name" value="Ig-like_fold"/>
</dbReference>
<dbReference type="GO" id="GO:0004134">
    <property type="term" value="F:4-alpha-glucanotransferase activity"/>
    <property type="evidence" value="ECO:0007669"/>
    <property type="project" value="UniProtKB-EC"/>
</dbReference>
<organism evidence="12 13">
    <name type="scientific">Trichomonas vaginalis (strain ATCC PRA-98 / G3)</name>
    <dbReference type="NCBI Taxonomy" id="412133"/>
    <lineage>
        <taxon>Eukaryota</taxon>
        <taxon>Metamonada</taxon>
        <taxon>Parabasalia</taxon>
        <taxon>Trichomonadida</taxon>
        <taxon>Trichomonadidae</taxon>
        <taxon>Trichomonas</taxon>
    </lineage>
</organism>
<dbReference type="SUPFAM" id="SSF51445">
    <property type="entry name" value="(Trans)glycosidases"/>
    <property type="match status" value="1"/>
</dbReference>
<evidence type="ECO:0000256" key="3">
    <source>
        <dbReference type="ARBA" id="ARBA00005684"/>
    </source>
</evidence>
<dbReference type="AlphaFoldDB" id="A2FX82"/>
<proteinExistence type="inferred from homology"/>
<evidence type="ECO:0000256" key="9">
    <source>
        <dbReference type="ARBA" id="ARBA00031423"/>
    </source>
</evidence>
<evidence type="ECO:0000313" key="12">
    <source>
        <dbReference type="EMBL" id="EAX90495.1"/>
    </source>
</evidence>